<gene>
    <name evidence="1" type="ORF">GCU54_17245</name>
</gene>
<name>A0A6P0GL31_9ACTN</name>
<organism evidence="1 2">
    <name type="scientific">Geodermatophilus normandii</name>
    <dbReference type="NCBI Taxonomy" id="1137989"/>
    <lineage>
        <taxon>Bacteria</taxon>
        <taxon>Bacillati</taxon>
        <taxon>Actinomycetota</taxon>
        <taxon>Actinomycetes</taxon>
        <taxon>Geodermatophilales</taxon>
        <taxon>Geodermatophilaceae</taxon>
        <taxon>Geodermatophilus</taxon>
    </lineage>
</organism>
<proteinExistence type="predicted"/>
<evidence type="ECO:0000313" key="1">
    <source>
        <dbReference type="EMBL" id="NEM07742.1"/>
    </source>
</evidence>
<sequence length="253" mass="28281">MNPHDFKYFDVEQLPGGQLTPELASELAHMRYVGRTWTTHGPWSDNAAAIAGRVTQLALDETLSRSRPGMVLTGGREESEAITARLQSYLPELVIRNLTVDDRLSPGRSKACRDAVTEEAAVRVITYRMFREARQSFWGAGGPVVFLEQADRLADGGQDYEFTKQLAHKAGSVHLFTTVGLLNNPGATFHLGSLLRLPHFPRSLQRFKTAYVKSIGHGLNEVMAWRHSAMSELAELLDLHHHERAERDVPLND</sequence>
<evidence type="ECO:0000313" key="2">
    <source>
        <dbReference type="Proteomes" id="UP000471126"/>
    </source>
</evidence>
<dbReference type="Proteomes" id="UP000471126">
    <property type="component" value="Unassembled WGS sequence"/>
</dbReference>
<accession>A0A6P0GL31</accession>
<reference evidence="1 2" key="1">
    <citation type="submission" date="2019-12" db="EMBL/GenBank/DDBJ databases">
        <title>WGS of CPCC 203550 I12A-02606.</title>
        <authorList>
            <person name="Jiang Z."/>
        </authorList>
    </citation>
    <scope>NUCLEOTIDE SEQUENCE [LARGE SCALE GENOMIC DNA]</scope>
    <source>
        <strain evidence="1 2">I12A-02606</strain>
    </source>
</reference>
<dbReference type="RefSeq" id="WP_163477822.1">
    <property type="nucleotide sequence ID" value="NZ_JAAGWE010000030.1"/>
</dbReference>
<dbReference type="EMBL" id="JAAGWE010000030">
    <property type="protein sequence ID" value="NEM07742.1"/>
    <property type="molecule type" value="Genomic_DNA"/>
</dbReference>
<protein>
    <submittedName>
        <fullName evidence="1">Uncharacterized protein</fullName>
    </submittedName>
</protein>
<dbReference type="AlphaFoldDB" id="A0A6P0GL31"/>
<comment type="caution">
    <text evidence="1">The sequence shown here is derived from an EMBL/GenBank/DDBJ whole genome shotgun (WGS) entry which is preliminary data.</text>
</comment>